<dbReference type="PANTHER" id="PTHR30486">
    <property type="entry name" value="TWITCHING MOTILITY PROTEIN PILT"/>
    <property type="match status" value="1"/>
</dbReference>
<dbReference type="Pfam" id="PF00437">
    <property type="entry name" value="T2SSE"/>
    <property type="match status" value="1"/>
</dbReference>
<dbReference type="SUPFAM" id="SSF52540">
    <property type="entry name" value="P-loop containing nucleoside triphosphate hydrolases"/>
    <property type="match status" value="1"/>
</dbReference>
<dbReference type="Gene3D" id="3.30.450.90">
    <property type="match status" value="1"/>
</dbReference>
<dbReference type="EMBL" id="PSYR01000002">
    <property type="protein sequence ID" value="RCN55762.1"/>
    <property type="molecule type" value="Genomic_DNA"/>
</dbReference>
<dbReference type="STRING" id="163359.A9R16_06020"/>
<dbReference type="RefSeq" id="WP_065972404.1">
    <property type="nucleotide sequence ID" value="NZ_CP080624.1"/>
</dbReference>
<dbReference type="InterPro" id="IPR050921">
    <property type="entry name" value="T4SS_GSP_E_ATPase"/>
</dbReference>
<evidence type="ECO:0000259" key="2">
    <source>
        <dbReference type="Pfam" id="PF00437"/>
    </source>
</evidence>
<proteinExistence type="inferred from homology"/>
<evidence type="ECO:0000313" key="3">
    <source>
        <dbReference type="EMBL" id="RCN55762.1"/>
    </source>
</evidence>
<keyword evidence="4" id="KW-1185">Reference proteome</keyword>
<dbReference type="Gene3D" id="3.40.50.300">
    <property type="entry name" value="P-loop containing nucleotide triphosphate hydrolases"/>
    <property type="match status" value="1"/>
</dbReference>
<comment type="caution">
    <text evidence="3">The sequence shown here is derived from an EMBL/GenBank/DDBJ whole genome shotgun (WGS) entry which is preliminary data.</text>
</comment>
<dbReference type="OrthoDB" id="6189814at2"/>
<dbReference type="InterPro" id="IPR027417">
    <property type="entry name" value="P-loop_NTPase"/>
</dbReference>
<organism evidence="3 4">
    <name type="scientific">Acidiferrobacter thiooxydans</name>
    <dbReference type="NCBI Taxonomy" id="163359"/>
    <lineage>
        <taxon>Bacteria</taxon>
        <taxon>Pseudomonadati</taxon>
        <taxon>Pseudomonadota</taxon>
        <taxon>Gammaproteobacteria</taxon>
        <taxon>Acidiferrobacterales</taxon>
        <taxon>Acidiferrobacteraceae</taxon>
        <taxon>Acidiferrobacter</taxon>
    </lineage>
</organism>
<protein>
    <recommendedName>
        <fullName evidence="2">Bacterial type II secretion system protein E domain-containing protein</fullName>
    </recommendedName>
</protein>
<reference evidence="3 4" key="1">
    <citation type="submission" date="2018-02" db="EMBL/GenBank/DDBJ databases">
        <title>Insights into the biology of acidophilic members of the Acidiferrobacteraceae family derived from comparative genomic analyses.</title>
        <authorList>
            <person name="Issotta F."/>
            <person name="Thyssen C."/>
            <person name="Mena C."/>
            <person name="Moya A."/>
            <person name="Bellenberg S."/>
            <person name="Sproer C."/>
            <person name="Covarrubias P.C."/>
            <person name="Sand W."/>
            <person name="Quatrini R."/>
            <person name="Vera M."/>
        </authorList>
    </citation>
    <scope>NUCLEOTIDE SEQUENCE [LARGE SCALE GENOMIC DNA]</scope>
    <source>
        <strain evidence="4">m-1</strain>
    </source>
</reference>
<evidence type="ECO:0000313" key="4">
    <source>
        <dbReference type="Proteomes" id="UP000253250"/>
    </source>
</evidence>
<feature type="domain" description="Bacterial type II secretion system protein E" evidence="2">
    <location>
        <begin position="123"/>
        <end position="317"/>
    </location>
</feature>
<gene>
    <name evidence="3" type="ORF">C4900_07505</name>
</gene>
<sequence length="382" mass="40632">MTPSFRAFAADPPVLTPAAVQALLRHAAAVHAASDVQFIPGYPARAAILGELQDLMGRPLSQYDTAAVVVATRGVEGESLVRGGEAVSYSTEIPLQEGEPIHKGSLRFRTEAAACEYLADTAPRVVFRYLPSAVPSLENQNPGLPPDLQAAVLPHRGMVLVVGGTGTGKSTLLAGIIRRLGQTRADTILTFEQPIEFVYRPRLLLAEGPWRATVSQSEIGRHFASWSMALRSALRSGPQVLLVGEMRDAESITAAVEFVRTGHLLYSTMHVDGVAAIPTEIAARTGNDASMLARVTGVLSAAVYQRLAKRADGAGRVAVREYLIMTHALRRTLLPLSAADAEACLADAMKRAGTDLESEATRLVDQGVITADEALRVTGGLL</sequence>
<name>A0A1C2FWZ9_9GAMM</name>
<evidence type="ECO:0000256" key="1">
    <source>
        <dbReference type="ARBA" id="ARBA00006611"/>
    </source>
</evidence>
<dbReference type="InterPro" id="IPR001482">
    <property type="entry name" value="T2SS/T4SS_dom"/>
</dbReference>
<dbReference type="Proteomes" id="UP000253250">
    <property type="component" value="Unassembled WGS sequence"/>
</dbReference>
<accession>A0A1C2FWZ9</accession>
<dbReference type="AlphaFoldDB" id="A0A1C2FWZ9"/>
<comment type="similarity">
    <text evidence="1">Belongs to the GSP E family.</text>
</comment>
<dbReference type="PANTHER" id="PTHR30486:SF6">
    <property type="entry name" value="TYPE IV PILUS RETRACTATION ATPASE PILT"/>
    <property type="match status" value="1"/>
</dbReference>
<dbReference type="GO" id="GO:0016887">
    <property type="term" value="F:ATP hydrolysis activity"/>
    <property type="evidence" value="ECO:0007669"/>
    <property type="project" value="InterPro"/>
</dbReference>